<feature type="transmembrane region" description="Helical" evidence="9">
    <location>
        <begin position="10"/>
        <end position="27"/>
    </location>
</feature>
<evidence type="ECO:0000256" key="4">
    <source>
        <dbReference type="ARBA" id="ARBA00022475"/>
    </source>
</evidence>
<feature type="transmembrane region" description="Helical" evidence="9">
    <location>
        <begin position="47"/>
        <end position="73"/>
    </location>
</feature>
<dbReference type="Proteomes" id="UP000032431">
    <property type="component" value="Chromosome I"/>
</dbReference>
<organism evidence="10 11">
    <name type="scientific">[Clostridium] cellulosi</name>
    <dbReference type="NCBI Taxonomy" id="29343"/>
    <lineage>
        <taxon>Bacteria</taxon>
        <taxon>Bacillati</taxon>
        <taxon>Bacillota</taxon>
        <taxon>Clostridia</taxon>
        <taxon>Eubacteriales</taxon>
        <taxon>Oscillospiraceae</taxon>
        <taxon>Oscillospiraceae incertae sedis</taxon>
    </lineage>
</organism>
<keyword evidence="11" id="KW-1185">Reference proteome</keyword>
<dbReference type="InterPro" id="IPR025720">
    <property type="entry name" value="RibU"/>
</dbReference>
<dbReference type="Pfam" id="PF12822">
    <property type="entry name" value="ECF_trnsprt"/>
    <property type="match status" value="1"/>
</dbReference>
<reference evidence="11" key="1">
    <citation type="submission" date="2014-07" db="EMBL/GenBank/DDBJ databases">
        <authorList>
            <person name="Wibberg D."/>
        </authorList>
    </citation>
    <scope>NUCLEOTIDE SEQUENCE [LARGE SCALE GENOMIC DNA]</scope>
    <source>
        <strain evidence="11">DG5</strain>
    </source>
</reference>
<keyword evidence="7 8" id="KW-0472">Membrane</keyword>
<evidence type="ECO:0000256" key="8">
    <source>
        <dbReference type="PIRNR" id="PIRNR037778"/>
    </source>
</evidence>
<dbReference type="AlphaFoldDB" id="A0A078KQP7"/>
<feature type="transmembrane region" description="Helical" evidence="9">
    <location>
        <begin position="112"/>
        <end position="138"/>
    </location>
</feature>
<evidence type="ECO:0000313" key="11">
    <source>
        <dbReference type="Proteomes" id="UP000032431"/>
    </source>
</evidence>
<evidence type="ECO:0000256" key="3">
    <source>
        <dbReference type="ARBA" id="ARBA00022448"/>
    </source>
</evidence>
<dbReference type="PANTHER" id="PTHR38438">
    <property type="entry name" value="RIBOFLAVIN TRANSPORTER RIBU"/>
    <property type="match status" value="1"/>
</dbReference>
<evidence type="ECO:0000256" key="6">
    <source>
        <dbReference type="ARBA" id="ARBA00022989"/>
    </source>
</evidence>
<dbReference type="PIRSF" id="PIRSF037778">
    <property type="entry name" value="UCP037778_transp_RibU"/>
    <property type="match status" value="1"/>
</dbReference>
<comment type="subcellular location">
    <subcellularLocation>
        <location evidence="1">Cell membrane</location>
        <topology evidence="1">Multi-pass membrane protein</topology>
    </subcellularLocation>
</comment>
<proteinExistence type="inferred from homology"/>
<evidence type="ECO:0000313" key="10">
    <source>
        <dbReference type="EMBL" id="CDZ23444.1"/>
    </source>
</evidence>
<dbReference type="PATRIC" id="fig|29343.3.peg.316"/>
<evidence type="ECO:0000256" key="2">
    <source>
        <dbReference type="ARBA" id="ARBA00005540"/>
    </source>
</evidence>
<dbReference type="EMBL" id="LM995447">
    <property type="protein sequence ID" value="CDZ23444.1"/>
    <property type="molecule type" value="Genomic_DNA"/>
</dbReference>
<keyword evidence="4 8" id="KW-1003">Cell membrane</keyword>
<dbReference type="Gene3D" id="1.10.1760.20">
    <property type="match status" value="1"/>
</dbReference>
<accession>A0A078KQP7</accession>
<dbReference type="PANTHER" id="PTHR38438:SF1">
    <property type="entry name" value="RIBOFLAVIN TRANSPORTER RIBU"/>
    <property type="match status" value="1"/>
</dbReference>
<dbReference type="STRING" id="29343.CCDG5_0301"/>
<protein>
    <recommendedName>
        <fullName evidence="8">Riboflavin transporter</fullName>
    </recommendedName>
</protein>
<evidence type="ECO:0000256" key="5">
    <source>
        <dbReference type="ARBA" id="ARBA00022692"/>
    </source>
</evidence>
<comment type="function">
    <text evidence="8">Probably a riboflavin-binding protein that interacts with the energy-coupling factor (ECF) ABC-transporter complex.</text>
</comment>
<sequence>MSEQCRKTKFIVYTGILSALAIILYFFDFPIIPGSNYLMIDASDLPAVIAGVILGPSTAVIVELLKVLVHVLIKGMGSTMGFGDLANFIVGVAFTVPFAAVFRAAAKRGVKLFPAILLSGVTGLVSMVTAGLIGNYFIAPPYFQLFLHIKLSGAALWAAIGSATILNLIKSVLLTVVMIPIIGLLNKKAIKL</sequence>
<keyword evidence="5 9" id="KW-0812">Transmembrane</keyword>
<name>A0A078KQP7_9FIRM</name>
<keyword evidence="3 8" id="KW-0813">Transport</keyword>
<dbReference type="HOGENOM" id="CLU_086673_2_2_9"/>
<dbReference type="KEGG" id="ccel:CCDG5_0301"/>
<feature type="transmembrane region" description="Helical" evidence="9">
    <location>
        <begin position="168"/>
        <end position="186"/>
    </location>
</feature>
<evidence type="ECO:0000256" key="9">
    <source>
        <dbReference type="SAM" id="Phobius"/>
    </source>
</evidence>
<dbReference type="GO" id="GO:0005886">
    <property type="term" value="C:plasma membrane"/>
    <property type="evidence" value="ECO:0007669"/>
    <property type="project" value="UniProtKB-SubCell"/>
</dbReference>
<dbReference type="GO" id="GO:0032217">
    <property type="term" value="F:riboflavin transmembrane transporter activity"/>
    <property type="evidence" value="ECO:0007669"/>
    <property type="project" value="UniProtKB-UniRule"/>
</dbReference>
<comment type="similarity">
    <text evidence="2 8">Belongs to the prokaryotic riboflavin transporter (P-RFT) (TC 2.A.87) family.</text>
</comment>
<evidence type="ECO:0000256" key="1">
    <source>
        <dbReference type="ARBA" id="ARBA00004651"/>
    </source>
</evidence>
<dbReference type="OrthoDB" id="9809216at2"/>
<evidence type="ECO:0000256" key="7">
    <source>
        <dbReference type="ARBA" id="ARBA00023136"/>
    </source>
</evidence>
<gene>
    <name evidence="10" type="ORF">CCDG5_0301</name>
</gene>
<dbReference type="InterPro" id="IPR024529">
    <property type="entry name" value="ECF_trnsprt_substrate-spec"/>
</dbReference>
<feature type="transmembrane region" description="Helical" evidence="9">
    <location>
        <begin position="85"/>
        <end position="106"/>
    </location>
</feature>
<keyword evidence="6 9" id="KW-1133">Transmembrane helix</keyword>